<dbReference type="FunCoup" id="A0A0D2JCC8">
    <property type="interactions" value="314"/>
</dbReference>
<dbReference type="SUPFAM" id="SSF46785">
    <property type="entry name" value="Winged helix' DNA-binding domain"/>
    <property type="match status" value="1"/>
</dbReference>
<accession>A0A0D2JCC8</accession>
<protein>
    <submittedName>
        <fullName evidence="2">AsnC family transcriptional regulator</fullName>
    </submittedName>
</protein>
<dbReference type="GO" id="GO:0003677">
    <property type="term" value="F:DNA binding"/>
    <property type="evidence" value="ECO:0007669"/>
    <property type="project" value="UniProtKB-KW"/>
</dbReference>
<dbReference type="PROSITE" id="PS51197">
    <property type="entry name" value="HTH_RRF2_2"/>
    <property type="match status" value="1"/>
</dbReference>
<dbReference type="STRING" id="1429043.X474_00230"/>
<dbReference type="NCBIfam" id="TIGR00738">
    <property type="entry name" value="rrf2_super"/>
    <property type="match status" value="1"/>
</dbReference>
<keyword evidence="3" id="KW-1185">Reference proteome</keyword>
<evidence type="ECO:0000313" key="2">
    <source>
        <dbReference type="EMBL" id="KIX15799.1"/>
    </source>
</evidence>
<comment type="caution">
    <text evidence="2">The sequence shown here is derived from an EMBL/GenBank/DDBJ whole genome shotgun (WGS) entry which is preliminary data.</text>
</comment>
<dbReference type="RefSeq" id="WP_044346057.1">
    <property type="nucleotide sequence ID" value="NZ_AZAC01000001.1"/>
</dbReference>
<dbReference type="GO" id="GO:0003700">
    <property type="term" value="F:DNA-binding transcription factor activity"/>
    <property type="evidence" value="ECO:0007669"/>
    <property type="project" value="TreeGrafter"/>
</dbReference>
<name>A0A0D2JCC8_9BACT</name>
<keyword evidence="1" id="KW-0238">DNA-binding</keyword>
<evidence type="ECO:0000256" key="1">
    <source>
        <dbReference type="ARBA" id="ARBA00023125"/>
    </source>
</evidence>
<dbReference type="PATRIC" id="fig|1429043.3.peg.50"/>
<dbReference type="Proteomes" id="UP000032233">
    <property type="component" value="Unassembled WGS sequence"/>
</dbReference>
<dbReference type="PANTHER" id="PTHR33221">
    <property type="entry name" value="WINGED HELIX-TURN-HELIX TRANSCRIPTIONAL REGULATOR, RRF2 FAMILY"/>
    <property type="match status" value="1"/>
</dbReference>
<dbReference type="InterPro" id="IPR036388">
    <property type="entry name" value="WH-like_DNA-bd_sf"/>
</dbReference>
<gene>
    <name evidence="2" type="ORF">X474_00230</name>
</gene>
<evidence type="ECO:0000313" key="3">
    <source>
        <dbReference type="Proteomes" id="UP000032233"/>
    </source>
</evidence>
<dbReference type="GO" id="GO:0005829">
    <property type="term" value="C:cytosol"/>
    <property type="evidence" value="ECO:0007669"/>
    <property type="project" value="TreeGrafter"/>
</dbReference>
<dbReference type="AlphaFoldDB" id="A0A0D2JCC8"/>
<organism evidence="2 3">
    <name type="scientific">Dethiosulfatarculus sandiegensis</name>
    <dbReference type="NCBI Taxonomy" id="1429043"/>
    <lineage>
        <taxon>Bacteria</taxon>
        <taxon>Pseudomonadati</taxon>
        <taxon>Thermodesulfobacteriota</taxon>
        <taxon>Desulfarculia</taxon>
        <taxon>Desulfarculales</taxon>
        <taxon>Desulfarculaceae</taxon>
        <taxon>Dethiosulfatarculus</taxon>
    </lineage>
</organism>
<dbReference type="Pfam" id="PF02082">
    <property type="entry name" value="Rrf2"/>
    <property type="match status" value="1"/>
</dbReference>
<dbReference type="EMBL" id="AZAC01000001">
    <property type="protein sequence ID" value="KIX15799.1"/>
    <property type="molecule type" value="Genomic_DNA"/>
</dbReference>
<proteinExistence type="predicted"/>
<sequence>MKISTRGRYGVRALLELAMQESNWPVALKTLAEKQDISVKYLEQLLIPLKGADLVKSVRGARGGYMLARPASQIVMHDILRALEGPLAVVECVDNPNDCGRVSQCVVHELWEEMSRLVRDYLNGITLEELAHRQQGREFKKAVNSQ</sequence>
<dbReference type="OrthoDB" id="9800519at2"/>
<dbReference type="InterPro" id="IPR036390">
    <property type="entry name" value="WH_DNA-bd_sf"/>
</dbReference>
<dbReference type="InterPro" id="IPR000944">
    <property type="entry name" value="Tscrpt_reg_Rrf2"/>
</dbReference>
<dbReference type="PANTHER" id="PTHR33221:SF5">
    <property type="entry name" value="HTH-TYPE TRANSCRIPTIONAL REGULATOR ISCR"/>
    <property type="match status" value="1"/>
</dbReference>
<dbReference type="InParanoid" id="A0A0D2JCC8"/>
<reference evidence="2 3" key="1">
    <citation type="submission" date="2013-11" db="EMBL/GenBank/DDBJ databases">
        <title>Metagenomic analysis of a methanogenic consortium involved in long chain n-alkane degradation.</title>
        <authorList>
            <person name="Davidova I.A."/>
            <person name="Callaghan A.V."/>
            <person name="Wawrik B."/>
            <person name="Pruitt S."/>
            <person name="Marks C."/>
            <person name="Duncan K.E."/>
            <person name="Suflita J.M."/>
        </authorList>
    </citation>
    <scope>NUCLEOTIDE SEQUENCE [LARGE SCALE GENOMIC DNA]</scope>
    <source>
        <strain evidence="2 3">SPR</strain>
    </source>
</reference>
<dbReference type="Gene3D" id="1.10.10.10">
    <property type="entry name" value="Winged helix-like DNA-binding domain superfamily/Winged helix DNA-binding domain"/>
    <property type="match status" value="1"/>
</dbReference>